<keyword evidence="4" id="KW-1185">Reference proteome</keyword>
<comment type="caution">
    <text evidence="3">The sequence shown here is derived from an EMBL/GenBank/DDBJ whole genome shotgun (WGS) entry which is preliminary data.</text>
</comment>
<gene>
    <name evidence="2" type="ORF">AB1Y20_010013</name>
    <name evidence="3" type="ORF">AB1Y20_010021</name>
</gene>
<protein>
    <submittedName>
        <fullName evidence="3">Uncharacterized protein</fullName>
    </submittedName>
</protein>
<feature type="compositionally biased region" description="Basic residues" evidence="1">
    <location>
        <begin position="124"/>
        <end position="142"/>
    </location>
</feature>
<name>A0AB34K7Q2_PRYPA</name>
<dbReference type="Proteomes" id="UP001515480">
    <property type="component" value="Unassembled WGS sequence"/>
</dbReference>
<evidence type="ECO:0000256" key="1">
    <source>
        <dbReference type="SAM" id="MobiDB-lite"/>
    </source>
</evidence>
<dbReference type="AlphaFoldDB" id="A0AB34K7Q2"/>
<dbReference type="EMBL" id="JBGBPQ010000002">
    <property type="protein sequence ID" value="KAL1528677.1"/>
    <property type="molecule type" value="Genomic_DNA"/>
</dbReference>
<accession>A0AB34K7Q2</accession>
<evidence type="ECO:0000313" key="4">
    <source>
        <dbReference type="Proteomes" id="UP001515480"/>
    </source>
</evidence>
<organism evidence="3 4">
    <name type="scientific">Prymnesium parvum</name>
    <name type="common">Toxic golden alga</name>
    <dbReference type="NCBI Taxonomy" id="97485"/>
    <lineage>
        <taxon>Eukaryota</taxon>
        <taxon>Haptista</taxon>
        <taxon>Haptophyta</taxon>
        <taxon>Prymnesiophyceae</taxon>
        <taxon>Prymnesiales</taxon>
        <taxon>Prymnesiaceae</taxon>
        <taxon>Prymnesium</taxon>
    </lineage>
</organism>
<proteinExistence type="predicted"/>
<evidence type="ECO:0000313" key="3">
    <source>
        <dbReference type="EMBL" id="KAL1528685.1"/>
    </source>
</evidence>
<reference evidence="3 4" key="1">
    <citation type="journal article" date="2024" name="Science">
        <title>Giant polyketide synthase enzymes in the biosynthesis of giant marine polyether toxins.</title>
        <authorList>
            <person name="Fallon T.R."/>
            <person name="Shende V.V."/>
            <person name="Wierzbicki I.H."/>
            <person name="Pendleton A.L."/>
            <person name="Watervoot N.F."/>
            <person name="Auber R.P."/>
            <person name="Gonzalez D.J."/>
            <person name="Wisecaver J.H."/>
            <person name="Moore B.S."/>
        </authorList>
    </citation>
    <scope>NUCLEOTIDE SEQUENCE [LARGE SCALE GENOMIC DNA]</scope>
    <source>
        <strain evidence="3 4">12B1</strain>
    </source>
</reference>
<sequence>MDSTPPEVASYDAELQHQLQVLRSVAGASSVKDYPPGRLTSYNLNKSGVQLKLNLDGQTRSLNVHCSAERPTKLEAALVAKAKVKSLVGAAAMEAAEAAAEGLRAGGGQHQQHIVTRHVETRQSRRRRRSGWHHGMRGRRSLTKSPARWQTPLWLRTDRLVMAGRRRKSCSKPSGFAWAQLAQ</sequence>
<evidence type="ECO:0000313" key="2">
    <source>
        <dbReference type="EMBL" id="KAL1528677.1"/>
    </source>
</evidence>
<dbReference type="EMBL" id="JBGBPQ010000002">
    <property type="protein sequence ID" value="KAL1528685.1"/>
    <property type="molecule type" value="Genomic_DNA"/>
</dbReference>
<feature type="region of interest" description="Disordered" evidence="1">
    <location>
        <begin position="118"/>
        <end position="145"/>
    </location>
</feature>